<evidence type="ECO:0000313" key="2">
    <source>
        <dbReference type="Proteomes" id="UP000321367"/>
    </source>
</evidence>
<proteinExistence type="predicted"/>
<comment type="caution">
    <text evidence="1">The sequence shown here is derived from an EMBL/GenBank/DDBJ whole genome shotgun (WGS) entry which is preliminary data.</text>
</comment>
<dbReference type="Pfam" id="PF09697">
    <property type="entry name" value="Porph_ging"/>
    <property type="match status" value="1"/>
</dbReference>
<name>A0A5C6ZVB7_9FLAO</name>
<evidence type="ECO:0000313" key="1">
    <source>
        <dbReference type="EMBL" id="TXD94736.1"/>
    </source>
</evidence>
<organism evidence="1 2">
    <name type="scientific">Gillisia hiemivivida</name>
    <dbReference type="NCBI Taxonomy" id="291190"/>
    <lineage>
        <taxon>Bacteria</taxon>
        <taxon>Pseudomonadati</taxon>
        <taxon>Bacteroidota</taxon>
        <taxon>Flavobacteriia</taxon>
        <taxon>Flavobacteriales</taxon>
        <taxon>Flavobacteriaceae</taxon>
        <taxon>Gillisia</taxon>
    </lineage>
</organism>
<dbReference type="AlphaFoldDB" id="A0A5C6ZVB7"/>
<protein>
    <submittedName>
        <fullName evidence="1">GLPGLI family protein</fullName>
    </submittedName>
</protein>
<accession>A0A5C6ZVB7</accession>
<reference evidence="1 2" key="1">
    <citation type="submission" date="2019-08" db="EMBL/GenBank/DDBJ databases">
        <title>Genome sequence of Gillisia hiemivivida IC154 (type strain).</title>
        <authorList>
            <person name="Bowman J.P."/>
        </authorList>
    </citation>
    <scope>NUCLEOTIDE SEQUENCE [LARGE SCALE GENOMIC DNA]</scope>
    <source>
        <strain evidence="1 2">IC154</strain>
    </source>
</reference>
<dbReference type="RefSeq" id="WP_146930136.1">
    <property type="nucleotide sequence ID" value="NZ_CBCSHZ010000012.1"/>
</dbReference>
<sequence>MKKIYLIFIMTIAPLLGFSQTEIGKDFKYKATYELTYQPDSTDVNSIKSESMILYLGDKISRFSSLGTVVGDSLMKHRDKSNKNMAAFARLRSQIPKTDFDYYIYKGIPENKFSYTQEIVKDNYRVIEDLAIFDWKIQPETKSINGFKSQKATTKFAGRDYTAWFTSEIPILDGPYKFNGLPGLILEISDRKNHYSFVLTEFQKLREPIPFKFTPNDYLLTKRDELLNIYDEYMSNPFAALGRQGITLDFQPGQKEKMMKEHREELKKKNNPIELE</sequence>
<dbReference type="Proteomes" id="UP000321367">
    <property type="component" value="Unassembled WGS sequence"/>
</dbReference>
<dbReference type="OrthoDB" id="1440774at2"/>
<gene>
    <name evidence="1" type="ORF">ES724_04465</name>
</gene>
<dbReference type="NCBIfam" id="TIGR01200">
    <property type="entry name" value="GLPGLI"/>
    <property type="match status" value="1"/>
</dbReference>
<dbReference type="InterPro" id="IPR005901">
    <property type="entry name" value="GLPGLI"/>
</dbReference>
<keyword evidence="2" id="KW-1185">Reference proteome</keyword>
<dbReference type="EMBL" id="VORY01000003">
    <property type="protein sequence ID" value="TXD94736.1"/>
    <property type="molecule type" value="Genomic_DNA"/>
</dbReference>